<dbReference type="GeneID" id="18162223"/>
<dbReference type="OrthoDB" id="5419162at2759"/>
<evidence type="ECO:0000313" key="2">
    <source>
        <dbReference type="EMBL" id="EGX95534.1"/>
    </source>
</evidence>
<dbReference type="OMA" id="NVNPWER"/>
<feature type="compositionally biased region" description="Low complexity" evidence="1">
    <location>
        <begin position="70"/>
        <end position="90"/>
    </location>
</feature>
<dbReference type="KEGG" id="cmt:CCM_00188"/>
<dbReference type="HOGENOM" id="CLU_087072_0_0_1"/>
<dbReference type="eggNOG" id="ENOG502TED9">
    <property type="taxonomic scope" value="Eukaryota"/>
</dbReference>
<dbReference type="EMBL" id="JH126399">
    <property type="protein sequence ID" value="EGX95534.1"/>
    <property type="molecule type" value="Genomic_DNA"/>
</dbReference>
<dbReference type="AlphaFoldDB" id="G3J2J8"/>
<gene>
    <name evidence="2" type="ORF">CCM_00188</name>
</gene>
<dbReference type="RefSeq" id="XP_006665411.1">
    <property type="nucleotide sequence ID" value="XM_006665348.1"/>
</dbReference>
<name>G3J2J8_CORMM</name>
<dbReference type="InParanoid" id="G3J2J8"/>
<dbReference type="Proteomes" id="UP000001610">
    <property type="component" value="Unassembled WGS sequence"/>
</dbReference>
<accession>G3J2J8</accession>
<organism evidence="2 3">
    <name type="scientific">Cordyceps militaris (strain CM01)</name>
    <name type="common">Caterpillar fungus</name>
    <dbReference type="NCBI Taxonomy" id="983644"/>
    <lineage>
        <taxon>Eukaryota</taxon>
        <taxon>Fungi</taxon>
        <taxon>Dikarya</taxon>
        <taxon>Ascomycota</taxon>
        <taxon>Pezizomycotina</taxon>
        <taxon>Sordariomycetes</taxon>
        <taxon>Hypocreomycetidae</taxon>
        <taxon>Hypocreales</taxon>
        <taxon>Cordycipitaceae</taxon>
        <taxon>Cordyceps</taxon>
    </lineage>
</organism>
<reference evidence="2 3" key="1">
    <citation type="journal article" date="2011" name="Genome Biol.">
        <title>Genome sequence of the insect pathogenic fungus Cordyceps militaris, a valued traditional Chinese medicine.</title>
        <authorList>
            <person name="Zheng P."/>
            <person name="Xia Y."/>
            <person name="Xiao G."/>
            <person name="Xiong C."/>
            <person name="Hu X."/>
            <person name="Zhang S."/>
            <person name="Zheng H."/>
            <person name="Huang Y."/>
            <person name="Zhou Y."/>
            <person name="Wang S."/>
            <person name="Zhao G.P."/>
            <person name="Liu X."/>
            <person name="St Leger R.J."/>
            <person name="Wang C."/>
        </authorList>
    </citation>
    <scope>NUCLEOTIDE SEQUENCE [LARGE SCALE GENOMIC DNA]</scope>
    <source>
        <strain evidence="2 3">CM01</strain>
    </source>
</reference>
<evidence type="ECO:0000256" key="1">
    <source>
        <dbReference type="SAM" id="MobiDB-lite"/>
    </source>
</evidence>
<feature type="region of interest" description="Disordered" evidence="1">
    <location>
        <begin position="1"/>
        <end position="141"/>
    </location>
</feature>
<dbReference type="VEuPathDB" id="FungiDB:CCM_00188"/>
<keyword evidence="3" id="KW-1185">Reference proteome</keyword>
<sequence>MAAAMGFSSFGAQNPSSKKRKYNPHNDAVIDIQDSEHHGTGANSGPLGERRALPANADETTAQNEDGDDGAVNNDGAAVVGAAGAVSSDANADHSGSIGAGIAGLPQRPAPAHGGFAGNQHRRGGAPRQASGGHHANKPWYEDYYDHFSNENPWAKLEEAAGLQPISTWAPTPTTREGAPTHAA</sequence>
<evidence type="ECO:0000313" key="3">
    <source>
        <dbReference type="Proteomes" id="UP000001610"/>
    </source>
</evidence>
<proteinExistence type="predicted"/>
<protein>
    <submittedName>
        <fullName evidence="2">Uncharacterized protein</fullName>
    </submittedName>
</protein>